<organism evidence="2 3">
    <name type="scientific">Grimontia marina</name>
    <dbReference type="NCBI Taxonomy" id="646534"/>
    <lineage>
        <taxon>Bacteria</taxon>
        <taxon>Pseudomonadati</taxon>
        <taxon>Pseudomonadota</taxon>
        <taxon>Gammaproteobacteria</taxon>
        <taxon>Vibrionales</taxon>
        <taxon>Vibrionaceae</taxon>
        <taxon>Grimontia</taxon>
    </lineage>
</organism>
<dbReference type="RefSeq" id="WP_062705047.1">
    <property type="nucleotide sequence ID" value="NZ_CAWRCI010000001.1"/>
</dbReference>
<dbReference type="OrthoDB" id="9804751at2"/>
<dbReference type="InterPro" id="IPR050706">
    <property type="entry name" value="Cyclic-di-GMP_PDE-like"/>
</dbReference>
<protein>
    <submittedName>
        <fullName evidence="2">Cyclic di-GMP phosphodiesterase YfgF</fullName>
        <ecNumber evidence="2">3.1.4.52</ecNumber>
    </submittedName>
</protein>
<dbReference type="InterPro" id="IPR035919">
    <property type="entry name" value="EAL_sf"/>
</dbReference>
<dbReference type="EMBL" id="FIZY01000001">
    <property type="protein sequence ID" value="CZF77753.1"/>
    <property type="molecule type" value="Genomic_DNA"/>
</dbReference>
<evidence type="ECO:0000313" key="2">
    <source>
        <dbReference type="EMBL" id="CZF77753.1"/>
    </source>
</evidence>
<dbReference type="EC" id="3.1.4.52" evidence="2"/>
<dbReference type="GO" id="GO:0071111">
    <property type="term" value="F:cyclic-guanylate-specific phosphodiesterase activity"/>
    <property type="evidence" value="ECO:0007669"/>
    <property type="project" value="UniProtKB-EC"/>
</dbReference>
<dbReference type="SMART" id="SM00052">
    <property type="entry name" value="EAL"/>
    <property type="match status" value="1"/>
</dbReference>
<gene>
    <name evidence="2" type="primary">yfgF_1</name>
    <name evidence="2" type="ORF">GMA8713_00304</name>
</gene>
<dbReference type="Pfam" id="PF00563">
    <property type="entry name" value="EAL"/>
    <property type="match status" value="1"/>
</dbReference>
<evidence type="ECO:0000259" key="1">
    <source>
        <dbReference type="PROSITE" id="PS50883"/>
    </source>
</evidence>
<sequence length="202" mass="23250">MRSNIARQAIYNSEQTVVAYELLFREGCHDAFPCVESEIATASVLNDLFSEANKSAKQVSDGLPCFVNFCYESLTQGKTFNYPVEDLVVEVLEDCITDASLYTALEHLKTRGYQIAFDDFIPSSDWLPFLRLADYVKIDFRAQTLNQISQFVCKYRKRFDFKLLAEKIETDDEYHAALEMGFDLFQGYQLSKPERIFFSNVA</sequence>
<reference evidence="3" key="1">
    <citation type="submission" date="2016-02" db="EMBL/GenBank/DDBJ databases">
        <authorList>
            <person name="Rodrigo-Torres Lidia"/>
            <person name="Arahal R.David."/>
        </authorList>
    </citation>
    <scope>NUCLEOTIDE SEQUENCE [LARGE SCALE GENOMIC DNA]</scope>
    <source>
        <strain evidence="3">CECT 8713</strain>
    </source>
</reference>
<dbReference type="PROSITE" id="PS50883">
    <property type="entry name" value="EAL"/>
    <property type="match status" value="1"/>
</dbReference>
<dbReference type="PANTHER" id="PTHR33121">
    <property type="entry name" value="CYCLIC DI-GMP PHOSPHODIESTERASE PDEF"/>
    <property type="match status" value="1"/>
</dbReference>
<proteinExistence type="predicted"/>
<dbReference type="AlphaFoldDB" id="A0A128ET66"/>
<accession>A0A128ET66</accession>
<dbReference type="Gene3D" id="3.20.20.450">
    <property type="entry name" value="EAL domain"/>
    <property type="match status" value="1"/>
</dbReference>
<keyword evidence="2" id="KW-0378">Hydrolase</keyword>
<feature type="domain" description="EAL" evidence="1">
    <location>
        <begin position="1"/>
        <end position="202"/>
    </location>
</feature>
<dbReference type="SUPFAM" id="SSF141868">
    <property type="entry name" value="EAL domain-like"/>
    <property type="match status" value="1"/>
</dbReference>
<evidence type="ECO:0000313" key="3">
    <source>
        <dbReference type="Proteomes" id="UP000073601"/>
    </source>
</evidence>
<dbReference type="InterPro" id="IPR001633">
    <property type="entry name" value="EAL_dom"/>
</dbReference>
<keyword evidence="3" id="KW-1185">Reference proteome</keyword>
<name>A0A128ET66_9GAMM</name>
<dbReference type="Proteomes" id="UP000073601">
    <property type="component" value="Unassembled WGS sequence"/>
</dbReference>
<dbReference type="PANTHER" id="PTHR33121:SF76">
    <property type="entry name" value="SIGNALING PROTEIN"/>
    <property type="match status" value="1"/>
</dbReference>